<name>A0A077R9B9_9BASI</name>
<evidence type="ECO:0000313" key="3">
    <source>
        <dbReference type="EMBL" id="CDI55831.1"/>
    </source>
</evidence>
<accession>A0A077R9B9</accession>
<dbReference type="PANTHER" id="PTHR22959">
    <property type="entry name" value="PYM PROTEIN"/>
    <property type="match status" value="1"/>
</dbReference>
<dbReference type="AlphaFoldDB" id="A0A077R9B9"/>
<dbReference type="GO" id="GO:0005737">
    <property type="term" value="C:cytoplasm"/>
    <property type="evidence" value="ECO:0007669"/>
    <property type="project" value="TreeGrafter"/>
</dbReference>
<dbReference type="GO" id="GO:1903259">
    <property type="term" value="P:exon-exon junction complex disassembly"/>
    <property type="evidence" value="ECO:0007669"/>
    <property type="project" value="InterPro"/>
</dbReference>
<evidence type="ECO:0000256" key="1">
    <source>
        <dbReference type="SAM" id="MobiDB-lite"/>
    </source>
</evidence>
<feature type="compositionally biased region" description="Polar residues" evidence="1">
    <location>
        <begin position="116"/>
        <end position="133"/>
    </location>
</feature>
<feature type="compositionally biased region" description="Basic and acidic residues" evidence="1">
    <location>
        <begin position="29"/>
        <end position="39"/>
    </location>
</feature>
<reference evidence="3" key="1">
    <citation type="journal article" date="2014" name="Genome Biol. Evol.">
        <title>Gene Loss Rather Than Gene Gain Is Associated with a Host Jump from Monocots to Dicots in the Smut Fungus Melanopsichium pennsylvanicum.</title>
        <authorList>
            <person name="Sharma R."/>
            <person name="Mishra B."/>
            <person name="Runge F."/>
            <person name="Thines M."/>
        </authorList>
    </citation>
    <scope>NUCLEOTIDE SEQUENCE</scope>
    <source>
        <strain evidence="3">4</strain>
    </source>
</reference>
<dbReference type="SUPFAM" id="SSF101931">
    <property type="entry name" value="Pym (Within the bgcn gene intron protein, WIBG), N-terminal domain"/>
    <property type="match status" value="1"/>
</dbReference>
<proteinExistence type="predicted"/>
<organism evidence="3">
    <name type="scientific">Melanopsichium pennsylvanicum 4</name>
    <dbReference type="NCBI Taxonomy" id="1398559"/>
    <lineage>
        <taxon>Eukaryota</taxon>
        <taxon>Fungi</taxon>
        <taxon>Dikarya</taxon>
        <taxon>Basidiomycota</taxon>
        <taxon>Ustilaginomycotina</taxon>
        <taxon>Ustilaginomycetes</taxon>
        <taxon>Ustilaginales</taxon>
        <taxon>Ustilaginaceae</taxon>
        <taxon>Melanopsichium</taxon>
    </lineage>
</organism>
<dbReference type="InterPro" id="IPR015362">
    <property type="entry name" value="WIBG_mago-bd"/>
</dbReference>
<dbReference type="SMART" id="SM01273">
    <property type="entry name" value="Mago-bind"/>
    <property type="match status" value="1"/>
</dbReference>
<dbReference type="GO" id="GO:0035145">
    <property type="term" value="C:exon-exon junction complex"/>
    <property type="evidence" value="ECO:0007669"/>
    <property type="project" value="TreeGrafter"/>
</dbReference>
<dbReference type="GO" id="GO:0003723">
    <property type="term" value="F:RNA binding"/>
    <property type="evidence" value="ECO:0007669"/>
    <property type="project" value="TreeGrafter"/>
</dbReference>
<dbReference type="PANTHER" id="PTHR22959:SF0">
    <property type="entry name" value="PARTNER OF Y14 AND MAGO"/>
    <property type="match status" value="1"/>
</dbReference>
<dbReference type="Pfam" id="PF09282">
    <property type="entry name" value="Mago-bind"/>
    <property type="match status" value="1"/>
</dbReference>
<dbReference type="InterPro" id="IPR039333">
    <property type="entry name" value="PYM1"/>
</dbReference>
<evidence type="ECO:0000259" key="2">
    <source>
        <dbReference type="SMART" id="SM01273"/>
    </source>
</evidence>
<protein>
    <submittedName>
        <fullName evidence="3">Fog: zn-finger</fullName>
    </submittedName>
</protein>
<sequence length="241" mass="26082">MSAVSTSAEAKATTAGIVERGNPQNRVIPESRRADGTIRKERKVRPGFTPVEDVQRYRPARARQAEEAMKRGKPGRSSSEVTPPASSSSSIAPIAARSTPIDNQKVDSDRKAWRSGISNTSTATNRSPTTAQFRGNFAPLEPPKQTPRDRTIAPVSADWSEDVPSEAKPWRNSRLRRPSPPKQDQDKSVAVSDALDEEGISTANGSDKDRIDASGSDAAADKLAAELDRLRLGNTKPIQDE</sequence>
<feature type="region of interest" description="Disordered" evidence="1">
    <location>
        <begin position="1"/>
        <end position="215"/>
    </location>
</feature>
<feature type="compositionally biased region" description="Low complexity" evidence="1">
    <location>
        <begin position="76"/>
        <end position="100"/>
    </location>
</feature>
<dbReference type="InterPro" id="IPR036348">
    <property type="entry name" value="WIBG_N_sf"/>
</dbReference>
<feature type="domain" description="WIBG Mago-binding" evidence="2">
    <location>
        <begin position="24"/>
        <end position="50"/>
    </location>
</feature>
<dbReference type="EMBL" id="HG529665">
    <property type="protein sequence ID" value="CDI55831.1"/>
    <property type="molecule type" value="Genomic_DNA"/>
</dbReference>